<dbReference type="Proteomes" id="UP000235387">
    <property type="component" value="Unassembled WGS sequence"/>
</dbReference>
<dbReference type="FunFam" id="3.30.300.90:FF:000001">
    <property type="entry name" value="Transcriptional regulator BolA"/>
    <property type="match status" value="1"/>
</dbReference>
<dbReference type="GO" id="GO:0005829">
    <property type="term" value="C:cytosol"/>
    <property type="evidence" value="ECO:0007669"/>
    <property type="project" value="TreeGrafter"/>
</dbReference>
<dbReference type="Gene3D" id="3.30.300.90">
    <property type="entry name" value="BolA-like"/>
    <property type="match status" value="1"/>
</dbReference>
<evidence type="ECO:0000256" key="2">
    <source>
        <dbReference type="ARBA" id="ARBA00023016"/>
    </source>
</evidence>
<evidence type="ECO:0000313" key="7">
    <source>
        <dbReference type="EMBL" id="PMN95186.1"/>
    </source>
</evidence>
<protein>
    <recommendedName>
        <fullName evidence="4">DNA-binding transcriptional regulator BolA</fullName>
    </recommendedName>
</protein>
<dbReference type="GO" id="GO:0006351">
    <property type="term" value="P:DNA-templated transcription"/>
    <property type="evidence" value="ECO:0007669"/>
    <property type="project" value="TreeGrafter"/>
</dbReference>
<comment type="caution">
    <text evidence="7">The sequence shown here is derived from an EMBL/GenBank/DDBJ whole genome shotgun (WGS) entry which is preliminary data.</text>
</comment>
<dbReference type="PANTHER" id="PTHR46229">
    <property type="entry name" value="BOLA TRANSCRIPTION REGULATOR"/>
    <property type="match status" value="1"/>
</dbReference>
<evidence type="ECO:0000256" key="5">
    <source>
        <dbReference type="RuleBase" id="RU003860"/>
    </source>
</evidence>
<accession>A0A2N7LHV4</accession>
<feature type="region of interest" description="Disordered" evidence="6">
    <location>
        <begin position="87"/>
        <end position="106"/>
    </location>
</feature>
<name>A0A2N7LHV4_9GAMM</name>
<dbReference type="Pfam" id="PF01722">
    <property type="entry name" value="BolA"/>
    <property type="match status" value="1"/>
</dbReference>
<dbReference type="RefSeq" id="WP_102318421.1">
    <property type="nucleotide sequence ID" value="NZ_JBFRLP010000012.1"/>
</dbReference>
<dbReference type="PIRSF" id="PIRSF003113">
    <property type="entry name" value="BolA"/>
    <property type="match status" value="1"/>
</dbReference>
<dbReference type="InterPro" id="IPR050961">
    <property type="entry name" value="BolA/IbaG_stress_morph_reg"/>
</dbReference>
<dbReference type="NCBIfam" id="NF008638">
    <property type="entry name" value="PRK11628.1"/>
    <property type="match status" value="1"/>
</dbReference>
<proteinExistence type="inferred from homology"/>
<evidence type="ECO:0000256" key="1">
    <source>
        <dbReference type="ARBA" id="ARBA00005578"/>
    </source>
</evidence>
<dbReference type="STRING" id="1190603.A1OO_03735"/>
<evidence type="ECO:0000256" key="4">
    <source>
        <dbReference type="ARBA" id="ARBA00074073"/>
    </source>
</evidence>
<keyword evidence="2" id="KW-0346">Stress response</keyword>
<dbReference type="InterPro" id="IPR002634">
    <property type="entry name" value="BolA"/>
</dbReference>
<dbReference type="SUPFAM" id="SSF82657">
    <property type="entry name" value="BolA-like"/>
    <property type="match status" value="1"/>
</dbReference>
<organism evidence="7 8">
    <name type="scientific">Enterovibrio norvegicus</name>
    <dbReference type="NCBI Taxonomy" id="188144"/>
    <lineage>
        <taxon>Bacteria</taxon>
        <taxon>Pseudomonadati</taxon>
        <taxon>Pseudomonadota</taxon>
        <taxon>Gammaproteobacteria</taxon>
        <taxon>Vibrionales</taxon>
        <taxon>Vibrionaceae</taxon>
        <taxon>Enterovibrio</taxon>
    </lineage>
</organism>
<dbReference type="EMBL" id="MDAL01000001">
    <property type="protein sequence ID" value="PMN95186.1"/>
    <property type="molecule type" value="Genomic_DNA"/>
</dbReference>
<comment type="function">
    <text evidence="3">Transcriptional regulator that plays an important role in general stress response.</text>
</comment>
<dbReference type="InterPro" id="IPR036065">
    <property type="entry name" value="BolA-like_sf"/>
</dbReference>
<gene>
    <name evidence="7" type="ORF">BCT23_00620</name>
</gene>
<dbReference type="GO" id="GO:1990229">
    <property type="term" value="C:iron-sulfur cluster assembly complex"/>
    <property type="evidence" value="ECO:0007669"/>
    <property type="project" value="UniProtKB-ARBA"/>
</dbReference>
<reference evidence="8" key="1">
    <citation type="submission" date="2016-07" db="EMBL/GenBank/DDBJ databases">
        <title>Nontailed viruses are major unrecognized killers of bacteria in the ocean.</title>
        <authorList>
            <person name="Kauffman K."/>
            <person name="Hussain F."/>
            <person name="Yang J."/>
            <person name="Arevalo P."/>
            <person name="Brown J."/>
            <person name="Cutler M."/>
            <person name="Kelly L."/>
            <person name="Polz M.F."/>
        </authorList>
    </citation>
    <scope>NUCLEOTIDE SEQUENCE [LARGE SCALE GENOMIC DNA]</scope>
    <source>
        <strain evidence="8">10N.261.45.A10</strain>
    </source>
</reference>
<comment type="similarity">
    <text evidence="1 5">Belongs to the BolA/IbaG family.</text>
</comment>
<sequence length="106" mass="11734">MVVQQKIEQKLAAAFSPVFLDVINESHMHNVPAGSESHFKVTVVTQGFEGKRLLARHRSVNQVLADELKNDIHALAIHTYTESEWHELNGQSPVSPPCHGGSNLDL</sequence>
<evidence type="ECO:0000313" key="8">
    <source>
        <dbReference type="Proteomes" id="UP000235387"/>
    </source>
</evidence>
<dbReference type="PANTHER" id="PTHR46229:SF2">
    <property type="entry name" value="BOLA-LIKE PROTEIN 1"/>
    <property type="match status" value="1"/>
</dbReference>
<evidence type="ECO:0000256" key="3">
    <source>
        <dbReference type="ARBA" id="ARBA00059078"/>
    </source>
</evidence>
<dbReference type="AlphaFoldDB" id="A0A2N7LHV4"/>
<evidence type="ECO:0000256" key="6">
    <source>
        <dbReference type="SAM" id="MobiDB-lite"/>
    </source>
</evidence>